<feature type="transmembrane region" description="Helical" evidence="7">
    <location>
        <begin position="282"/>
        <end position="302"/>
    </location>
</feature>
<dbReference type="EMBL" id="JBGFUD010002432">
    <property type="protein sequence ID" value="MFH4977589.1"/>
    <property type="molecule type" value="Genomic_DNA"/>
</dbReference>
<feature type="transmembrane region" description="Helical" evidence="7">
    <location>
        <begin position="148"/>
        <end position="173"/>
    </location>
</feature>
<evidence type="ECO:0000313" key="9">
    <source>
        <dbReference type="Proteomes" id="UP001608902"/>
    </source>
</evidence>
<evidence type="ECO:0000313" key="8">
    <source>
        <dbReference type="EMBL" id="MFH4977589.1"/>
    </source>
</evidence>
<dbReference type="Gene3D" id="1.20.1080.10">
    <property type="entry name" value="Glycerol uptake facilitator protein"/>
    <property type="match status" value="1"/>
</dbReference>
<evidence type="ECO:0000256" key="7">
    <source>
        <dbReference type="SAM" id="Phobius"/>
    </source>
</evidence>
<evidence type="ECO:0000256" key="6">
    <source>
        <dbReference type="RuleBase" id="RU000477"/>
    </source>
</evidence>
<dbReference type="InterPro" id="IPR034294">
    <property type="entry name" value="Aquaporin_transptr"/>
</dbReference>
<dbReference type="PANTHER" id="PTHR19139:SF199">
    <property type="entry name" value="MIP17260P"/>
    <property type="match status" value="1"/>
</dbReference>
<organism evidence="8 9">
    <name type="scientific">Gnathostoma spinigerum</name>
    <dbReference type="NCBI Taxonomy" id="75299"/>
    <lineage>
        <taxon>Eukaryota</taxon>
        <taxon>Metazoa</taxon>
        <taxon>Ecdysozoa</taxon>
        <taxon>Nematoda</taxon>
        <taxon>Chromadorea</taxon>
        <taxon>Rhabditida</taxon>
        <taxon>Spirurina</taxon>
        <taxon>Gnathostomatomorpha</taxon>
        <taxon>Gnathostomatoidea</taxon>
        <taxon>Gnathostomatidae</taxon>
        <taxon>Gnathostoma</taxon>
    </lineage>
</organism>
<keyword evidence="9" id="KW-1185">Reference proteome</keyword>
<keyword evidence="5 7" id="KW-0472">Membrane</keyword>
<dbReference type="GO" id="GO:0016020">
    <property type="term" value="C:membrane"/>
    <property type="evidence" value="ECO:0007669"/>
    <property type="project" value="UniProtKB-SubCell"/>
</dbReference>
<dbReference type="Pfam" id="PF00230">
    <property type="entry name" value="MIP"/>
    <property type="match status" value="1"/>
</dbReference>
<evidence type="ECO:0000256" key="1">
    <source>
        <dbReference type="ARBA" id="ARBA00004141"/>
    </source>
</evidence>
<evidence type="ECO:0000256" key="3">
    <source>
        <dbReference type="ARBA" id="ARBA00022692"/>
    </source>
</evidence>
<proteinExistence type="inferred from homology"/>
<reference evidence="8 9" key="1">
    <citation type="submission" date="2024-08" db="EMBL/GenBank/DDBJ databases">
        <title>Gnathostoma spinigerum genome.</title>
        <authorList>
            <person name="Gonzalez-Bertolin B."/>
            <person name="Monzon S."/>
            <person name="Zaballos A."/>
            <person name="Jimenez P."/>
            <person name="Dekumyoy P."/>
            <person name="Varona S."/>
            <person name="Cuesta I."/>
            <person name="Sumanam S."/>
            <person name="Adisakwattana P."/>
            <person name="Gasser R.B."/>
            <person name="Hernandez-Gonzalez A."/>
            <person name="Young N.D."/>
            <person name="Perteguer M.J."/>
        </authorList>
    </citation>
    <scope>NUCLEOTIDE SEQUENCE [LARGE SCALE GENOMIC DNA]</scope>
    <source>
        <strain evidence="8">AL3</strain>
        <tissue evidence="8">Liver</tissue>
    </source>
</reference>
<keyword evidence="3 6" id="KW-0812">Transmembrane</keyword>
<gene>
    <name evidence="8" type="ORF">AB6A40_004298</name>
</gene>
<feature type="transmembrane region" description="Helical" evidence="7">
    <location>
        <begin position="196"/>
        <end position="217"/>
    </location>
</feature>
<evidence type="ECO:0000256" key="4">
    <source>
        <dbReference type="ARBA" id="ARBA00022989"/>
    </source>
</evidence>
<evidence type="ECO:0000256" key="5">
    <source>
        <dbReference type="ARBA" id="ARBA00023136"/>
    </source>
</evidence>
<dbReference type="Proteomes" id="UP001608902">
    <property type="component" value="Unassembled WGS sequence"/>
</dbReference>
<evidence type="ECO:0000256" key="2">
    <source>
        <dbReference type="ARBA" id="ARBA00006175"/>
    </source>
</evidence>
<name>A0ABD6EHG0_9BILA</name>
<evidence type="ECO:0008006" key="10">
    <source>
        <dbReference type="Google" id="ProtNLM"/>
    </source>
</evidence>
<keyword evidence="4 7" id="KW-1133">Transmembrane helix</keyword>
<dbReference type="InterPro" id="IPR000425">
    <property type="entry name" value="MIP"/>
</dbReference>
<comment type="caution">
    <text evidence="8">The sequence shown here is derived from an EMBL/GenBank/DDBJ whole genome shotgun (WGS) entry which is preliminary data.</text>
</comment>
<keyword evidence="6" id="KW-0813">Transport</keyword>
<accession>A0ABD6EHG0</accession>
<comment type="similarity">
    <text evidence="2 6">Belongs to the MIP/aquaporin (TC 1.A.8) family.</text>
</comment>
<comment type="subcellular location">
    <subcellularLocation>
        <location evidence="1">Membrane</location>
        <topology evidence="1">Multi-pass membrane protein</topology>
    </subcellularLocation>
</comment>
<dbReference type="SUPFAM" id="SSF81338">
    <property type="entry name" value="Aquaporin-like"/>
    <property type="match status" value="1"/>
</dbReference>
<sequence>MNPSLGLYGTYPGKEHGAYFSNGSLHLVKEKKKGIMTSARDYDIHPSFSTNYRERPVINDLGSISCCGKCAERMLRPCVAEFLSVFFSIFVYNFIEEELLDRHVPFHYRIAMLSISDTILVLLFFTAFQTVHISPIITIAELFSLSSAWTMCILFLIIQIIASFGGFSVWMFVRSSTNTSNARILHDITTDWTTCAYRLVLSEFIGSLLVVMGHLIVSSKFSYGRTRLGQLNGSPLCIACGVFLSSYLSLLHSTVSWNPLIAFASSSAAVLHGDVIPLMHHYIFWIGPILGSLFACFLYRIVFAPSRQKRLRCTRCSNPLINRM</sequence>
<protein>
    <recommendedName>
        <fullName evidence="10">Aquaporin</fullName>
    </recommendedName>
</protein>
<dbReference type="InterPro" id="IPR023271">
    <property type="entry name" value="Aquaporin-like"/>
</dbReference>
<dbReference type="PANTHER" id="PTHR19139">
    <property type="entry name" value="AQUAPORIN TRANSPORTER"/>
    <property type="match status" value="1"/>
</dbReference>
<dbReference type="AlphaFoldDB" id="A0ABD6EHG0"/>
<dbReference type="PRINTS" id="PR00783">
    <property type="entry name" value="MINTRINSICP"/>
</dbReference>